<gene>
    <name evidence="1" type="ORF">LCGC14_2215870</name>
</gene>
<dbReference type="AlphaFoldDB" id="A0A0F9DCD9"/>
<protein>
    <submittedName>
        <fullName evidence="1">Uncharacterized protein</fullName>
    </submittedName>
</protein>
<dbReference type="EMBL" id="LAZR01029504">
    <property type="protein sequence ID" value="KKL59393.1"/>
    <property type="molecule type" value="Genomic_DNA"/>
</dbReference>
<proteinExistence type="predicted"/>
<comment type="caution">
    <text evidence="1">The sequence shown here is derived from an EMBL/GenBank/DDBJ whole genome shotgun (WGS) entry which is preliminary data.</text>
</comment>
<sequence length="48" mass="5914">MSEGAVLVLLAWVGYLLRRVWRLKDELEFERQWLNVYKERYEELAARD</sequence>
<organism evidence="1">
    <name type="scientific">marine sediment metagenome</name>
    <dbReference type="NCBI Taxonomy" id="412755"/>
    <lineage>
        <taxon>unclassified sequences</taxon>
        <taxon>metagenomes</taxon>
        <taxon>ecological metagenomes</taxon>
    </lineage>
</organism>
<evidence type="ECO:0000313" key="1">
    <source>
        <dbReference type="EMBL" id="KKL59393.1"/>
    </source>
</evidence>
<reference evidence="1" key="1">
    <citation type="journal article" date="2015" name="Nature">
        <title>Complex archaea that bridge the gap between prokaryotes and eukaryotes.</title>
        <authorList>
            <person name="Spang A."/>
            <person name="Saw J.H."/>
            <person name="Jorgensen S.L."/>
            <person name="Zaremba-Niedzwiedzka K."/>
            <person name="Martijn J."/>
            <person name="Lind A.E."/>
            <person name="van Eijk R."/>
            <person name="Schleper C."/>
            <person name="Guy L."/>
            <person name="Ettema T.J."/>
        </authorList>
    </citation>
    <scope>NUCLEOTIDE SEQUENCE</scope>
</reference>
<accession>A0A0F9DCD9</accession>
<name>A0A0F9DCD9_9ZZZZ</name>